<evidence type="ECO:0000256" key="1">
    <source>
        <dbReference type="SAM" id="MobiDB-lite"/>
    </source>
</evidence>
<accession>A0ABV5NB14</accession>
<organism evidence="2 3">
    <name type="scientific">Streptomyces cinereospinus</name>
    <dbReference type="NCBI Taxonomy" id="285561"/>
    <lineage>
        <taxon>Bacteria</taxon>
        <taxon>Bacillati</taxon>
        <taxon>Actinomycetota</taxon>
        <taxon>Actinomycetes</taxon>
        <taxon>Kitasatosporales</taxon>
        <taxon>Streptomycetaceae</taxon>
        <taxon>Streptomyces</taxon>
    </lineage>
</organism>
<protein>
    <submittedName>
        <fullName evidence="2">Sugar kinase</fullName>
    </submittedName>
</protein>
<feature type="non-terminal residue" evidence="2">
    <location>
        <position position="63"/>
    </location>
</feature>
<reference evidence="2 3" key="1">
    <citation type="submission" date="2024-09" db="EMBL/GenBank/DDBJ databases">
        <authorList>
            <person name="Sun Q."/>
            <person name="Mori K."/>
        </authorList>
    </citation>
    <scope>NUCLEOTIDE SEQUENCE [LARGE SCALE GENOMIC DNA]</scope>
    <source>
        <strain evidence="2 3">JCM 6917</strain>
    </source>
</reference>
<dbReference type="Proteomes" id="UP001589709">
    <property type="component" value="Unassembled WGS sequence"/>
</dbReference>
<keyword evidence="2" id="KW-0808">Transferase</keyword>
<keyword evidence="2" id="KW-0418">Kinase</keyword>
<comment type="caution">
    <text evidence="2">The sequence shown here is derived from an EMBL/GenBank/DDBJ whole genome shotgun (WGS) entry which is preliminary data.</text>
</comment>
<evidence type="ECO:0000313" key="2">
    <source>
        <dbReference type="EMBL" id="MFB9467472.1"/>
    </source>
</evidence>
<dbReference type="GO" id="GO:0016301">
    <property type="term" value="F:kinase activity"/>
    <property type="evidence" value="ECO:0007669"/>
    <property type="project" value="UniProtKB-KW"/>
</dbReference>
<gene>
    <name evidence="2" type="ORF">ACFF45_33520</name>
</gene>
<feature type="region of interest" description="Disordered" evidence="1">
    <location>
        <begin position="24"/>
        <end position="63"/>
    </location>
</feature>
<keyword evidence="3" id="KW-1185">Reference proteome</keyword>
<name>A0ABV5NB14_9ACTN</name>
<dbReference type="EMBL" id="JBHMCY010000110">
    <property type="protein sequence ID" value="MFB9467472.1"/>
    <property type="molecule type" value="Genomic_DNA"/>
</dbReference>
<evidence type="ECO:0000313" key="3">
    <source>
        <dbReference type="Proteomes" id="UP001589709"/>
    </source>
</evidence>
<sequence>MAGTGATPGIPRVLRAMHDRAALGPLPAQGPLSRARAGRLTGLVRAGRRAAGPAGGRRAGRGG</sequence>
<feature type="compositionally biased region" description="Low complexity" evidence="1">
    <location>
        <begin position="34"/>
        <end position="52"/>
    </location>
</feature>
<proteinExistence type="predicted"/>